<evidence type="ECO:0000256" key="1">
    <source>
        <dbReference type="SAM" id="Phobius"/>
    </source>
</evidence>
<proteinExistence type="predicted"/>
<accession>A0A431W716</accession>
<reference evidence="2 3" key="1">
    <citation type="submission" date="2018-12" db="EMBL/GenBank/DDBJ databases">
        <authorList>
            <person name="Yu L."/>
        </authorList>
    </citation>
    <scope>NUCLEOTIDE SEQUENCE [LARGE SCALE GENOMIC DNA]</scope>
    <source>
        <strain evidence="2 3">HAW-EB5</strain>
    </source>
</reference>
<name>A0A431W716_9GAMM</name>
<dbReference type="Proteomes" id="UP000282060">
    <property type="component" value="Unassembled WGS sequence"/>
</dbReference>
<keyword evidence="3" id="KW-1185">Reference proteome</keyword>
<keyword evidence="1" id="KW-1133">Transmembrane helix</keyword>
<dbReference type="OrthoDB" id="6265335at2"/>
<feature type="transmembrane region" description="Helical" evidence="1">
    <location>
        <begin position="12"/>
        <end position="33"/>
    </location>
</feature>
<sequence>MQSQQQADGELLQMFGKVIAIVLLLTLLSILGFRYFGSVDKISAQGLRVDHTKMLNILAMVKAQWLAKGRPPEMKLEWDTLGFGELEPLDIEGQTSEGNNLVKMSHGGWPLPDVADSVGCKLLWRQLLGRGPVEQHIVTQLNSEGDVCSYIANNSDRLSYQLTTGRVIFLTKE</sequence>
<dbReference type="EMBL" id="RXNV01000006">
    <property type="protein sequence ID" value="RTR31241.1"/>
    <property type="molecule type" value="Genomic_DNA"/>
</dbReference>
<keyword evidence="1" id="KW-0472">Membrane</keyword>
<organism evidence="2 3">
    <name type="scientific">Shewanella atlantica</name>
    <dbReference type="NCBI Taxonomy" id="271099"/>
    <lineage>
        <taxon>Bacteria</taxon>
        <taxon>Pseudomonadati</taxon>
        <taxon>Pseudomonadota</taxon>
        <taxon>Gammaproteobacteria</taxon>
        <taxon>Alteromonadales</taxon>
        <taxon>Shewanellaceae</taxon>
        <taxon>Shewanella</taxon>
    </lineage>
</organism>
<protein>
    <recommendedName>
        <fullName evidence="4">MSHA biogenesis protein MshF</fullName>
    </recommendedName>
</protein>
<dbReference type="RefSeq" id="WP_126506439.1">
    <property type="nucleotide sequence ID" value="NZ_RXNV01000006.1"/>
</dbReference>
<keyword evidence="1" id="KW-0812">Transmembrane</keyword>
<evidence type="ECO:0000313" key="3">
    <source>
        <dbReference type="Proteomes" id="UP000282060"/>
    </source>
</evidence>
<gene>
    <name evidence="2" type="ORF">EKG39_14340</name>
</gene>
<dbReference type="AlphaFoldDB" id="A0A431W716"/>
<evidence type="ECO:0000313" key="2">
    <source>
        <dbReference type="EMBL" id="RTR31241.1"/>
    </source>
</evidence>
<evidence type="ECO:0008006" key="4">
    <source>
        <dbReference type="Google" id="ProtNLM"/>
    </source>
</evidence>
<comment type="caution">
    <text evidence="2">The sequence shown here is derived from an EMBL/GenBank/DDBJ whole genome shotgun (WGS) entry which is preliminary data.</text>
</comment>